<protein>
    <submittedName>
        <fullName evidence="6">Two component transcriptional regulator, LuxR family</fullName>
    </submittedName>
</protein>
<dbReference type="SMART" id="SM00448">
    <property type="entry name" value="REC"/>
    <property type="match status" value="1"/>
</dbReference>
<organism evidence="6 7">
    <name type="scientific">Methylibium petroleiphilum (strain ATCC BAA-1232 / LMG 22953 / PM1)</name>
    <dbReference type="NCBI Taxonomy" id="420662"/>
    <lineage>
        <taxon>Bacteria</taxon>
        <taxon>Pseudomonadati</taxon>
        <taxon>Pseudomonadota</taxon>
        <taxon>Betaproteobacteria</taxon>
        <taxon>Burkholderiales</taxon>
        <taxon>Sphaerotilaceae</taxon>
        <taxon>Methylibium</taxon>
    </lineage>
</organism>
<dbReference type="PRINTS" id="PR00038">
    <property type="entry name" value="HTHLUXR"/>
</dbReference>
<dbReference type="Pfam" id="PF00072">
    <property type="entry name" value="Response_reg"/>
    <property type="match status" value="1"/>
</dbReference>
<evidence type="ECO:0000313" key="7">
    <source>
        <dbReference type="Proteomes" id="UP000000366"/>
    </source>
</evidence>
<evidence type="ECO:0000313" key="6">
    <source>
        <dbReference type="EMBL" id="ABM95557.1"/>
    </source>
</evidence>
<dbReference type="eggNOG" id="COG2197">
    <property type="taxonomic scope" value="Bacteria"/>
</dbReference>
<dbReference type="Gene3D" id="3.40.50.2300">
    <property type="match status" value="1"/>
</dbReference>
<dbReference type="SUPFAM" id="SSF46894">
    <property type="entry name" value="C-terminal effector domain of the bipartite response regulators"/>
    <property type="match status" value="1"/>
</dbReference>
<proteinExistence type="predicted"/>
<feature type="modified residue" description="4-aspartylphosphate" evidence="3">
    <location>
        <position position="67"/>
    </location>
</feature>
<dbReference type="PROSITE" id="PS50043">
    <property type="entry name" value="HTH_LUXR_2"/>
    <property type="match status" value="1"/>
</dbReference>
<dbReference type="CDD" id="cd06170">
    <property type="entry name" value="LuxR_C_like"/>
    <property type="match status" value="1"/>
</dbReference>
<dbReference type="InterPro" id="IPR016032">
    <property type="entry name" value="Sig_transdc_resp-reg_C-effctor"/>
</dbReference>
<dbReference type="CDD" id="cd17535">
    <property type="entry name" value="REC_NarL-like"/>
    <property type="match status" value="1"/>
</dbReference>
<dbReference type="GO" id="GO:0006355">
    <property type="term" value="P:regulation of DNA-templated transcription"/>
    <property type="evidence" value="ECO:0007669"/>
    <property type="project" value="InterPro"/>
</dbReference>
<reference evidence="6 7" key="1">
    <citation type="journal article" date="2007" name="J. Bacteriol.">
        <title>Whole-genome analysis of the methyl tert-butyl ether-degrading beta-proteobacterium Methylibium petroleiphilum PM1.</title>
        <authorList>
            <person name="Kane S.R."/>
            <person name="Chakicherla A.Y."/>
            <person name="Chain P.S.G."/>
            <person name="Schmidt R."/>
            <person name="Shin M.W."/>
            <person name="Legler T.C."/>
            <person name="Scow K.M."/>
            <person name="Larimer F.W."/>
            <person name="Lucas S.M."/>
            <person name="Richardson P.M."/>
            <person name="Hristova K.R."/>
        </authorList>
    </citation>
    <scope>NUCLEOTIDE SEQUENCE [LARGE SCALE GENOMIC DNA]</scope>
    <source>
        <strain evidence="7">ATCC BAA-1232 / LMG 22953 / PM1</strain>
    </source>
</reference>
<dbReference type="SUPFAM" id="SSF52172">
    <property type="entry name" value="CheY-like"/>
    <property type="match status" value="1"/>
</dbReference>
<feature type="domain" description="Response regulatory" evidence="5">
    <location>
        <begin position="11"/>
        <end position="132"/>
    </location>
</feature>
<gene>
    <name evidence="6" type="ordered locus">Mpe_A2603</name>
</gene>
<evidence type="ECO:0000256" key="2">
    <source>
        <dbReference type="ARBA" id="ARBA00023125"/>
    </source>
</evidence>
<dbReference type="InterPro" id="IPR058245">
    <property type="entry name" value="NreC/VraR/RcsB-like_REC"/>
</dbReference>
<dbReference type="GO" id="GO:0000160">
    <property type="term" value="P:phosphorelay signal transduction system"/>
    <property type="evidence" value="ECO:0007669"/>
    <property type="project" value="InterPro"/>
</dbReference>
<evidence type="ECO:0000259" key="5">
    <source>
        <dbReference type="PROSITE" id="PS50110"/>
    </source>
</evidence>
<dbReference type="KEGG" id="mpt:Mpe_A2603"/>
<dbReference type="HOGENOM" id="CLU_000445_90_1_4"/>
<dbReference type="PANTHER" id="PTHR43214">
    <property type="entry name" value="TWO-COMPONENT RESPONSE REGULATOR"/>
    <property type="match status" value="1"/>
</dbReference>
<dbReference type="GO" id="GO:0003677">
    <property type="term" value="F:DNA binding"/>
    <property type="evidence" value="ECO:0007669"/>
    <property type="project" value="UniProtKB-KW"/>
</dbReference>
<dbReference type="InterPro" id="IPR039420">
    <property type="entry name" value="WalR-like"/>
</dbReference>
<dbReference type="Proteomes" id="UP000000366">
    <property type="component" value="Chromosome"/>
</dbReference>
<dbReference type="InterPro" id="IPR001789">
    <property type="entry name" value="Sig_transdc_resp-reg_receiver"/>
</dbReference>
<dbReference type="Pfam" id="PF00196">
    <property type="entry name" value="GerE"/>
    <property type="match status" value="1"/>
</dbReference>
<keyword evidence="1 3" id="KW-0597">Phosphoprotein</keyword>
<feature type="domain" description="HTH luxR-type" evidence="4">
    <location>
        <begin position="151"/>
        <end position="216"/>
    </location>
</feature>
<evidence type="ECO:0000256" key="1">
    <source>
        <dbReference type="ARBA" id="ARBA00022553"/>
    </source>
</evidence>
<sequence length="222" mass="23362">MSVSPLPGPLRVALADDHAVVRAGYRRLLELEADIAVVAEYGDAESAYNALAGGASSGDDIDLLVLDLSMPGRSGLELLRRLAQRRPDLSVLVFTMHDSAAMLDQCLRAGAAGFVTKSSAPEVLVTAVRQAARGEIALSPDVAALAARSEGGPPHTRLSSREFDILQQLLAGRGVEEIAQTLRLSTKTVANYQTRIRQALGVGSAVELLNYAREHGLGGPGV</sequence>
<evidence type="ECO:0000256" key="3">
    <source>
        <dbReference type="PROSITE-ProRule" id="PRU00169"/>
    </source>
</evidence>
<dbReference type="InterPro" id="IPR011006">
    <property type="entry name" value="CheY-like_superfamily"/>
</dbReference>
<keyword evidence="7" id="KW-1185">Reference proteome</keyword>
<evidence type="ECO:0000259" key="4">
    <source>
        <dbReference type="PROSITE" id="PS50043"/>
    </source>
</evidence>
<keyword evidence="2" id="KW-0238">DNA-binding</keyword>
<dbReference type="EMBL" id="CP000555">
    <property type="protein sequence ID" value="ABM95557.1"/>
    <property type="molecule type" value="Genomic_DNA"/>
</dbReference>
<dbReference type="PANTHER" id="PTHR43214:SF43">
    <property type="entry name" value="TWO-COMPONENT RESPONSE REGULATOR"/>
    <property type="match status" value="1"/>
</dbReference>
<dbReference type="STRING" id="420662.Mpe_A2603"/>
<name>A2SJ18_METPP</name>
<dbReference type="SMART" id="SM00421">
    <property type="entry name" value="HTH_LUXR"/>
    <property type="match status" value="1"/>
</dbReference>
<dbReference type="PROSITE" id="PS50110">
    <property type="entry name" value="RESPONSE_REGULATORY"/>
    <property type="match status" value="1"/>
</dbReference>
<dbReference type="InterPro" id="IPR000792">
    <property type="entry name" value="Tscrpt_reg_LuxR_C"/>
</dbReference>
<dbReference type="AlphaFoldDB" id="A2SJ18"/>
<accession>A2SJ18</accession>
<dbReference type="RefSeq" id="WP_011830187.1">
    <property type="nucleotide sequence ID" value="NC_008825.1"/>
</dbReference>